<dbReference type="Gene3D" id="3.40.50.11660">
    <property type="entry name" value="Glycosyl transferase family 10, C-terminal domain"/>
    <property type="match status" value="1"/>
</dbReference>
<evidence type="ECO:0000256" key="6">
    <source>
        <dbReference type="SAM" id="SignalP"/>
    </source>
</evidence>
<organism evidence="8 9">
    <name type="scientific">Perkinsus chesapeaki</name>
    <name type="common">Clam parasite</name>
    <name type="synonym">Perkinsus andrewsi</name>
    <dbReference type="NCBI Taxonomy" id="330153"/>
    <lineage>
        <taxon>Eukaryota</taxon>
        <taxon>Sar</taxon>
        <taxon>Alveolata</taxon>
        <taxon>Perkinsozoa</taxon>
        <taxon>Perkinsea</taxon>
        <taxon>Perkinsida</taxon>
        <taxon>Perkinsidae</taxon>
        <taxon>Perkinsus</taxon>
    </lineage>
</organism>
<feature type="chain" id="PRO_5029558551" description="Fucosyltransferase" evidence="6">
    <location>
        <begin position="22"/>
        <end position="384"/>
    </location>
</feature>
<dbReference type="UniPathway" id="UPA00378"/>
<dbReference type="Pfam" id="PF00852">
    <property type="entry name" value="Glyco_transf_10"/>
    <property type="match status" value="1"/>
</dbReference>
<dbReference type="GO" id="GO:0032580">
    <property type="term" value="C:Golgi cisterna membrane"/>
    <property type="evidence" value="ECO:0007669"/>
    <property type="project" value="UniProtKB-SubCell"/>
</dbReference>
<evidence type="ECO:0000256" key="2">
    <source>
        <dbReference type="ARBA" id="ARBA00008919"/>
    </source>
</evidence>
<dbReference type="InterPro" id="IPR001503">
    <property type="entry name" value="Glyco_trans_10"/>
</dbReference>
<dbReference type="SUPFAM" id="SSF53756">
    <property type="entry name" value="UDP-Glycosyltransferase/glycogen phosphorylase"/>
    <property type="match status" value="1"/>
</dbReference>
<feature type="domain" description="Fucosyltransferase C-terminal" evidence="7">
    <location>
        <begin position="290"/>
        <end position="384"/>
    </location>
</feature>
<keyword evidence="3 5" id="KW-0328">Glycosyltransferase</keyword>
<dbReference type="PANTHER" id="PTHR11929">
    <property type="entry name" value="ALPHA- 1,3 -FUCOSYLTRANSFERASE"/>
    <property type="match status" value="1"/>
</dbReference>
<keyword evidence="5" id="KW-0333">Golgi apparatus</keyword>
<comment type="caution">
    <text evidence="8">The sequence shown here is derived from an EMBL/GenBank/DDBJ whole genome shotgun (WGS) entry which is preliminary data.</text>
</comment>
<reference evidence="8 9" key="1">
    <citation type="submission" date="2020-04" db="EMBL/GenBank/DDBJ databases">
        <title>Perkinsus chesapeaki whole genome sequence.</title>
        <authorList>
            <person name="Bogema D.R."/>
        </authorList>
    </citation>
    <scope>NUCLEOTIDE SEQUENCE [LARGE SCALE GENOMIC DNA]</scope>
    <source>
        <strain evidence="8">ATCC PRA-425</strain>
    </source>
</reference>
<evidence type="ECO:0000313" key="9">
    <source>
        <dbReference type="Proteomes" id="UP000591131"/>
    </source>
</evidence>
<dbReference type="InterPro" id="IPR038577">
    <property type="entry name" value="GT10-like_C_sf"/>
</dbReference>
<keyword evidence="5" id="KW-0812">Transmembrane</keyword>
<evidence type="ECO:0000256" key="5">
    <source>
        <dbReference type="RuleBase" id="RU003832"/>
    </source>
</evidence>
<comment type="subcellular location">
    <subcellularLocation>
        <location evidence="5">Golgi apparatus</location>
        <location evidence="5">Golgi stack membrane</location>
        <topology evidence="5">Single-pass type II membrane protein</topology>
    </subcellularLocation>
</comment>
<dbReference type="EMBL" id="JAAPAO010000837">
    <property type="protein sequence ID" value="KAF4653266.1"/>
    <property type="molecule type" value="Genomic_DNA"/>
</dbReference>
<keyword evidence="9" id="KW-1185">Reference proteome</keyword>
<gene>
    <name evidence="8" type="ORF">FOL47_010613</name>
</gene>
<dbReference type="OrthoDB" id="435191at2759"/>
<name>A0A7J6L3P0_PERCH</name>
<feature type="non-terminal residue" evidence="8">
    <location>
        <position position="384"/>
    </location>
</feature>
<dbReference type="EC" id="2.4.1.-" evidence="5"/>
<dbReference type="Proteomes" id="UP000591131">
    <property type="component" value="Unassembled WGS sequence"/>
</dbReference>
<keyword evidence="4 5" id="KW-0808">Transferase</keyword>
<dbReference type="GO" id="GO:0046920">
    <property type="term" value="F:alpha-(1-&gt;3)-fucosyltransferase activity"/>
    <property type="evidence" value="ECO:0007669"/>
    <property type="project" value="TreeGrafter"/>
</dbReference>
<comment type="similarity">
    <text evidence="2 5">Belongs to the glycosyltransferase 10 family.</text>
</comment>
<comment type="pathway">
    <text evidence="1">Protein modification; protein glycosylation.</text>
</comment>
<keyword evidence="5" id="KW-0472">Membrane</keyword>
<protein>
    <recommendedName>
        <fullName evidence="5">Fucosyltransferase</fullName>
        <ecNumber evidence="5">2.4.1.-</ecNumber>
    </recommendedName>
</protein>
<evidence type="ECO:0000256" key="1">
    <source>
        <dbReference type="ARBA" id="ARBA00004922"/>
    </source>
</evidence>
<dbReference type="InterPro" id="IPR055270">
    <property type="entry name" value="Glyco_tran_10_C"/>
</dbReference>
<keyword evidence="6" id="KW-0732">Signal</keyword>
<evidence type="ECO:0000256" key="3">
    <source>
        <dbReference type="ARBA" id="ARBA00022676"/>
    </source>
</evidence>
<evidence type="ECO:0000256" key="4">
    <source>
        <dbReference type="ARBA" id="ARBA00022679"/>
    </source>
</evidence>
<evidence type="ECO:0000259" key="7">
    <source>
        <dbReference type="Pfam" id="PF00852"/>
    </source>
</evidence>
<accession>A0A7J6L3P0</accession>
<dbReference type="PANTHER" id="PTHR11929:SF145">
    <property type="entry name" value="ALPHA-(1,3)-FUCOSYLTRANSFERASE FUT-1"/>
    <property type="match status" value="1"/>
</dbReference>
<evidence type="ECO:0000313" key="8">
    <source>
        <dbReference type="EMBL" id="KAF4653266.1"/>
    </source>
</evidence>
<proteinExistence type="inferred from homology"/>
<feature type="signal peptide" evidence="6">
    <location>
        <begin position="1"/>
        <end position="21"/>
    </location>
</feature>
<sequence length="384" mass="43928">MRASSVMYLVFSWCIVVQTFASSKAALQPAMRGQSQEDTPPLETDSIVTTHERGTRETTCSIQSQDLVAAFHLNKAEPVAALRYTDQRGKIHNKVISDDDDLTIYKRNGDESCKDYFQRIHTVWYKEKRYADDVKSAIENKSPVVDEFYTAINNLSIKLKSSPITSLNSGPDAAEERRAYLAKSSDRIQNICTCETRRRSAIDARPLPVCPLMRGSSDRLIDDPPLANLLRGTEQLARWDIVRSFLPLKSGAIARNIYEIVTGAEQPNEQRDITGVEDAVMLKRKRNHKNTSKLKQCMRDIAAKYRFYLSFENSRCNKYITEKFWRPLWKGNVPVVLGGLARTDYDEIAPPGSYIHVDDFKTTRELSNYLQYLTRNDTAYNEYH</sequence>
<dbReference type="AlphaFoldDB" id="A0A7J6L3P0"/>